<keyword evidence="1" id="KW-0418">Kinase</keyword>
<protein>
    <submittedName>
        <fullName evidence="1">Glycerate kinase</fullName>
    </submittedName>
</protein>
<sequence>MNAGDPSPKSPTSSLSEILLHLATGDDLTDRQQKQLETDILRDDARARAFDLTQHNVAHEIERRSRLVQPAYDLLRQDVLDFSRGSYFLETLWNLWLPLAMRLADRAQHLGRPFIQGVLGGQGTGKTTLGAILERILRLLGKSCVSISLDDLYKTYADRQQLRERDPRLIWRGPPSTHDVELGVKTLERLRDRTTSIEIPRFDKSLHNGAGDRISPLPHQGADIVWFEGWFVGVHPLPISKFSKYMPPLVSEADREFALECNARLYDYIPLWQQLDSLIVLKPLSYEFSVQWRQEAERQRLAQGKTGMSDAEILEFVQYFWRSLPPELFMTPLTQSSKIWNLPIDLVVAIDANHLPCAIYRPD</sequence>
<evidence type="ECO:0000313" key="2">
    <source>
        <dbReference type="Proteomes" id="UP001333818"/>
    </source>
</evidence>
<dbReference type="AlphaFoldDB" id="A0AAW9Q9D8"/>
<reference evidence="1" key="1">
    <citation type="submission" date="2024-01" db="EMBL/GenBank/DDBJ databases">
        <title>Bank of Algae and Cyanobacteria of the Azores (BACA) strain genomes.</title>
        <authorList>
            <person name="Luz R."/>
            <person name="Cordeiro R."/>
            <person name="Fonseca A."/>
            <person name="Goncalves V."/>
        </authorList>
    </citation>
    <scope>NUCLEOTIDE SEQUENCE</scope>
    <source>
        <strain evidence="1">BACA0141</strain>
    </source>
</reference>
<dbReference type="RefSeq" id="WP_330485527.1">
    <property type="nucleotide sequence ID" value="NZ_JAZBJZ010000111.1"/>
</dbReference>
<dbReference type="Gene3D" id="3.40.50.300">
    <property type="entry name" value="P-loop containing nucleotide triphosphate hydrolases"/>
    <property type="match status" value="1"/>
</dbReference>
<dbReference type="Proteomes" id="UP001333818">
    <property type="component" value="Unassembled WGS sequence"/>
</dbReference>
<organism evidence="1 2">
    <name type="scientific">Tumidithrix elongata BACA0141</name>
    <dbReference type="NCBI Taxonomy" id="2716417"/>
    <lineage>
        <taxon>Bacteria</taxon>
        <taxon>Bacillati</taxon>
        <taxon>Cyanobacteriota</taxon>
        <taxon>Cyanophyceae</taxon>
        <taxon>Pseudanabaenales</taxon>
        <taxon>Pseudanabaenaceae</taxon>
        <taxon>Tumidithrix</taxon>
        <taxon>Tumidithrix elongata</taxon>
    </lineage>
</organism>
<accession>A0AAW9Q9D8</accession>
<evidence type="ECO:0000313" key="1">
    <source>
        <dbReference type="EMBL" id="MEE3719091.1"/>
    </source>
</evidence>
<dbReference type="InterPro" id="IPR027417">
    <property type="entry name" value="P-loop_NTPase"/>
</dbReference>
<keyword evidence="2" id="KW-1185">Reference proteome</keyword>
<gene>
    <name evidence="1" type="ORF">V2H45_20310</name>
</gene>
<name>A0AAW9Q9D8_9CYAN</name>
<keyword evidence="1" id="KW-0808">Transferase</keyword>
<dbReference type="SUPFAM" id="SSF52540">
    <property type="entry name" value="P-loop containing nucleoside triphosphate hydrolases"/>
    <property type="match status" value="1"/>
</dbReference>
<dbReference type="PANTHER" id="PTHR10285">
    <property type="entry name" value="URIDINE KINASE"/>
    <property type="match status" value="1"/>
</dbReference>
<comment type="caution">
    <text evidence="1">The sequence shown here is derived from an EMBL/GenBank/DDBJ whole genome shotgun (WGS) entry which is preliminary data.</text>
</comment>
<dbReference type="EMBL" id="JAZBJZ010000111">
    <property type="protein sequence ID" value="MEE3719091.1"/>
    <property type="molecule type" value="Genomic_DNA"/>
</dbReference>
<dbReference type="GO" id="GO:0016301">
    <property type="term" value="F:kinase activity"/>
    <property type="evidence" value="ECO:0007669"/>
    <property type="project" value="UniProtKB-KW"/>
</dbReference>
<proteinExistence type="predicted"/>